<dbReference type="InterPro" id="IPR048324">
    <property type="entry name" value="ZSWIM1-3_RNaseH-like"/>
</dbReference>
<accession>A0A0X3NT86</accession>
<feature type="domain" description="ZSWIM3 N-terminal" evidence="2">
    <location>
        <begin position="39"/>
        <end position="135"/>
    </location>
</feature>
<evidence type="ECO:0000259" key="1">
    <source>
        <dbReference type="Pfam" id="PF21056"/>
    </source>
</evidence>
<dbReference type="Pfam" id="PF21599">
    <property type="entry name" value="ZSWIM3_N"/>
    <property type="match status" value="1"/>
</dbReference>
<dbReference type="Pfam" id="PF21056">
    <property type="entry name" value="ZSWIM1-3_RNaseH-like"/>
    <property type="match status" value="1"/>
</dbReference>
<gene>
    <name evidence="3" type="ORF">TR136930</name>
</gene>
<evidence type="ECO:0000313" key="3">
    <source>
        <dbReference type="EMBL" id="JAP43014.1"/>
    </source>
</evidence>
<feature type="non-terminal residue" evidence="3">
    <location>
        <position position="1"/>
    </location>
</feature>
<organism evidence="3">
    <name type="scientific">Schistocephalus solidus</name>
    <name type="common">Tapeworm</name>
    <dbReference type="NCBI Taxonomy" id="70667"/>
    <lineage>
        <taxon>Eukaryota</taxon>
        <taxon>Metazoa</taxon>
        <taxon>Spiralia</taxon>
        <taxon>Lophotrochozoa</taxon>
        <taxon>Platyhelminthes</taxon>
        <taxon>Cestoda</taxon>
        <taxon>Eucestoda</taxon>
        <taxon>Diphyllobothriidea</taxon>
        <taxon>Diphyllobothriidae</taxon>
        <taxon>Schistocephalus</taxon>
    </lineage>
</organism>
<dbReference type="PANTHER" id="PTHR31569:SF4">
    <property type="entry name" value="SWIM-TYPE DOMAIN-CONTAINING PROTEIN"/>
    <property type="match status" value="1"/>
</dbReference>
<dbReference type="AlphaFoldDB" id="A0A0X3NT86"/>
<feature type="non-terminal residue" evidence="3">
    <location>
        <position position="273"/>
    </location>
</feature>
<evidence type="ECO:0000259" key="2">
    <source>
        <dbReference type="Pfam" id="PF21599"/>
    </source>
</evidence>
<dbReference type="PANTHER" id="PTHR31569">
    <property type="entry name" value="SWIM-TYPE DOMAIN-CONTAINING PROTEIN"/>
    <property type="match status" value="1"/>
</dbReference>
<proteinExistence type="predicted"/>
<feature type="domain" description="ZSWIM1/3 RNaseH-like" evidence="1">
    <location>
        <begin position="214"/>
        <end position="272"/>
    </location>
</feature>
<evidence type="ECO:0008006" key="4">
    <source>
        <dbReference type="Google" id="ProtNLM"/>
    </source>
</evidence>
<dbReference type="InterPro" id="IPR048325">
    <property type="entry name" value="ZSWIM3_N"/>
</dbReference>
<name>A0A0X3NT86_SCHSO</name>
<sequence>EIFKEHGLQDFRALSPSSPKTQEQALVLRAQFKRLMQNGIFNSFAELMSKIREYEKAANSNFRISHSCKLPESHAAYSRIKYRYIYFACVHAGRYSGKKSNRKTKSLKFGCKARFSAVEFGGELHVKSVYLVHNHICNRMLVSAYPKFRRFEGAAGQGLLNMIAHIRPSAGRLKVYLRNSFGINYKMKDLANMRRRILRTDPSAMGMTEALQNMKGGSLSDYLYGKEGMEAMCFTTPALKSMFAQYAKVVQMDGTYRTNRHGFVLYHIVITDK</sequence>
<protein>
    <recommendedName>
        <fullName evidence="4">Protein FAR1-RELATED SEQUENCE</fullName>
    </recommendedName>
</protein>
<dbReference type="InterPro" id="IPR052579">
    <property type="entry name" value="Zinc_finger_SWIM"/>
</dbReference>
<reference evidence="3" key="1">
    <citation type="submission" date="2016-01" db="EMBL/GenBank/DDBJ databases">
        <title>Reference transcriptome for the parasite Schistocephalus solidus: insights into the molecular evolution of parasitism.</title>
        <authorList>
            <person name="Hebert F.O."/>
            <person name="Grambauer S."/>
            <person name="Barber I."/>
            <person name="Landry C.R."/>
            <person name="Aubin-Horth N."/>
        </authorList>
    </citation>
    <scope>NUCLEOTIDE SEQUENCE</scope>
</reference>
<dbReference type="EMBL" id="GEEE01020211">
    <property type="protein sequence ID" value="JAP43014.1"/>
    <property type="molecule type" value="Transcribed_RNA"/>
</dbReference>